<name>A0ABY0NTS5_9HYPH</name>
<protein>
    <submittedName>
        <fullName evidence="2">3-oxoadipate enol-lactonase/3-oxoadipate enol-lactonase / 4-carboxymuconolactone decarboxylase</fullName>
    </submittedName>
</protein>
<keyword evidence="3" id="KW-1185">Reference proteome</keyword>
<dbReference type="InterPro" id="IPR050266">
    <property type="entry name" value="AB_hydrolase_sf"/>
</dbReference>
<dbReference type="PANTHER" id="PTHR43798">
    <property type="entry name" value="MONOACYLGLYCEROL LIPASE"/>
    <property type="match status" value="1"/>
</dbReference>
<evidence type="ECO:0000313" key="3">
    <source>
        <dbReference type="Proteomes" id="UP000199468"/>
    </source>
</evidence>
<dbReference type="InterPro" id="IPR000073">
    <property type="entry name" value="AB_hydrolase_1"/>
</dbReference>
<evidence type="ECO:0000313" key="2">
    <source>
        <dbReference type="EMBL" id="SDG12770.1"/>
    </source>
</evidence>
<organism evidence="2 3">
    <name type="scientific">Bosea robiniae</name>
    <dbReference type="NCBI Taxonomy" id="1036780"/>
    <lineage>
        <taxon>Bacteria</taxon>
        <taxon>Pseudomonadati</taxon>
        <taxon>Pseudomonadota</taxon>
        <taxon>Alphaproteobacteria</taxon>
        <taxon>Hyphomicrobiales</taxon>
        <taxon>Boseaceae</taxon>
        <taxon>Bosea</taxon>
    </lineage>
</organism>
<dbReference type="PRINTS" id="PR00111">
    <property type="entry name" value="ABHYDROLASE"/>
</dbReference>
<reference evidence="2 3" key="1">
    <citation type="submission" date="2016-10" db="EMBL/GenBank/DDBJ databases">
        <authorList>
            <person name="Varghese N."/>
            <person name="Submissions S."/>
        </authorList>
    </citation>
    <scope>NUCLEOTIDE SEQUENCE [LARGE SCALE GENOMIC DNA]</scope>
    <source>
        <strain evidence="2 3">DSM 26672</strain>
    </source>
</reference>
<dbReference type="Proteomes" id="UP000199468">
    <property type="component" value="Unassembled WGS sequence"/>
</dbReference>
<sequence>MAFARIKGRLVHWRDYGPRCAPCVVMVNSLGTDLRIWDEVSAALSAHWRVIAYDKRGHGLSETDAGSYSISDLADDLLALIDHLDVERFALVGLSIGGMIGQVLGSRSPQRLSALVLVDTAPKVGTPDSWGERIHAIERGGLEAIADPVMERWFTPGFRAAQPDQVSGWRNAFVLQSAAGYISTCNALRTADLSSHVAGISVPTLVVAGDSDLATPPKLVEAMALKIPRARFELIEKCGHIPPIEQPERLSKLVSGHIREHGHG</sequence>
<dbReference type="EMBL" id="FNBZ01000003">
    <property type="protein sequence ID" value="SDG12770.1"/>
    <property type="molecule type" value="Genomic_DNA"/>
</dbReference>
<dbReference type="Pfam" id="PF12697">
    <property type="entry name" value="Abhydrolase_6"/>
    <property type="match status" value="1"/>
</dbReference>
<dbReference type="NCBIfam" id="TIGR02427">
    <property type="entry name" value="protocat_pcaD"/>
    <property type="match status" value="1"/>
</dbReference>
<gene>
    <name evidence="2" type="ORF">SAMN05421844_1036</name>
</gene>
<evidence type="ECO:0000259" key="1">
    <source>
        <dbReference type="Pfam" id="PF12697"/>
    </source>
</evidence>
<accession>A0ABY0NTS5</accession>
<dbReference type="SUPFAM" id="SSF53474">
    <property type="entry name" value="alpha/beta-Hydrolases"/>
    <property type="match status" value="1"/>
</dbReference>
<dbReference type="Gene3D" id="3.40.50.1820">
    <property type="entry name" value="alpha/beta hydrolase"/>
    <property type="match status" value="1"/>
</dbReference>
<proteinExistence type="predicted"/>
<comment type="caution">
    <text evidence="2">The sequence shown here is derived from an EMBL/GenBank/DDBJ whole genome shotgun (WGS) entry which is preliminary data.</text>
</comment>
<dbReference type="InterPro" id="IPR029058">
    <property type="entry name" value="AB_hydrolase_fold"/>
</dbReference>
<feature type="domain" description="AB hydrolase-1" evidence="1">
    <location>
        <begin position="24"/>
        <end position="251"/>
    </location>
</feature>
<dbReference type="InterPro" id="IPR026968">
    <property type="entry name" value="PcaD/CatD"/>
</dbReference>
<dbReference type="RefSeq" id="WP_091856693.1">
    <property type="nucleotide sequence ID" value="NZ_FNBZ01000003.1"/>
</dbReference>